<feature type="transmembrane region" description="Helical" evidence="1">
    <location>
        <begin position="111"/>
        <end position="133"/>
    </location>
</feature>
<dbReference type="PANTHER" id="PTHR36840:SF1">
    <property type="entry name" value="BLL5714 PROTEIN"/>
    <property type="match status" value="1"/>
</dbReference>
<keyword evidence="3" id="KW-1185">Reference proteome</keyword>
<name>A0ABD5ZEM0_9EURY</name>
<dbReference type="AlphaFoldDB" id="A0ABD5ZEM0"/>
<keyword evidence="1" id="KW-0472">Membrane</keyword>
<dbReference type="Proteomes" id="UP001596481">
    <property type="component" value="Unassembled WGS sequence"/>
</dbReference>
<feature type="transmembrane region" description="Helical" evidence="1">
    <location>
        <begin position="203"/>
        <end position="223"/>
    </location>
</feature>
<reference evidence="2 3" key="1">
    <citation type="journal article" date="2019" name="Int. J. Syst. Evol. Microbiol.">
        <title>The Global Catalogue of Microorganisms (GCM) 10K type strain sequencing project: providing services to taxonomists for standard genome sequencing and annotation.</title>
        <authorList>
            <consortium name="The Broad Institute Genomics Platform"/>
            <consortium name="The Broad Institute Genome Sequencing Center for Infectious Disease"/>
            <person name="Wu L."/>
            <person name="Ma J."/>
        </authorList>
    </citation>
    <scope>NUCLEOTIDE SEQUENCE [LARGE SCALE GENOMIC DNA]</scope>
    <source>
        <strain evidence="2 3">DSM 29988</strain>
    </source>
</reference>
<dbReference type="PANTHER" id="PTHR36840">
    <property type="entry name" value="BLL5714 PROTEIN"/>
    <property type="match status" value="1"/>
</dbReference>
<feature type="transmembrane region" description="Helical" evidence="1">
    <location>
        <begin position="305"/>
        <end position="322"/>
    </location>
</feature>
<comment type="caution">
    <text evidence="2">The sequence shown here is derived from an EMBL/GenBank/DDBJ whole genome shotgun (WGS) entry which is preliminary data.</text>
</comment>
<evidence type="ECO:0000313" key="3">
    <source>
        <dbReference type="Proteomes" id="UP001596481"/>
    </source>
</evidence>
<feature type="transmembrane region" description="Helical" evidence="1">
    <location>
        <begin position="58"/>
        <end position="74"/>
    </location>
</feature>
<proteinExistence type="predicted"/>
<feature type="transmembrane region" description="Helical" evidence="1">
    <location>
        <begin position="274"/>
        <end position="293"/>
    </location>
</feature>
<feature type="transmembrane region" description="Helical" evidence="1">
    <location>
        <begin position="359"/>
        <end position="377"/>
    </location>
</feature>
<sequence length="393" mass="42796">MSTESSVSLGGRALREADQEQPVTPLELFFDLVFVFAFTQVSNFLAHNMTWLGMAKGAAIFAALWWAWVCYSWLTGTVDAEDVLPVRMVILAAMVAMLLVGLAVPAAFGEYALLFSIAYLTVRVLHVVFYPLVAPPETARAVYQIAPGFLGGPVLIVVASFTDGVLQGALWILALGIDYGVVYVRGVEGFYVTVSHFVERHRLIMIVALGESLVAIGIGARGFELTQDIVIAAILGIIFVIALWWLYFDYIVLAAEERLSQEPGVNKSTLARDSYSYIHILIVGSIMFVALGIEQTLGHVNEPLGPISVVALFGGGSLYLLGHSAFRFRDHGTVSVLRVAVSILALALIPVALQIRSTVALFMLTVLFVALAVYETIWSEHRNRIRSDSVDAS</sequence>
<evidence type="ECO:0000256" key="1">
    <source>
        <dbReference type="SAM" id="Phobius"/>
    </source>
</evidence>
<feature type="transmembrane region" description="Helical" evidence="1">
    <location>
        <begin position="153"/>
        <end position="182"/>
    </location>
</feature>
<feature type="transmembrane region" description="Helical" evidence="1">
    <location>
        <begin position="229"/>
        <end position="253"/>
    </location>
</feature>
<dbReference type="RefSeq" id="WP_390222769.1">
    <property type="nucleotide sequence ID" value="NZ_JBHTAA010000005.1"/>
</dbReference>
<accession>A0ABD5ZEM0</accession>
<feature type="transmembrane region" description="Helical" evidence="1">
    <location>
        <begin position="334"/>
        <end position="353"/>
    </location>
</feature>
<dbReference type="InterPro" id="IPR010640">
    <property type="entry name" value="Low_temperature_requirement_A"/>
</dbReference>
<feature type="transmembrane region" description="Helical" evidence="1">
    <location>
        <begin position="86"/>
        <end position="104"/>
    </location>
</feature>
<organism evidence="2 3">
    <name type="scientific">Haloferax namakaokahaiae</name>
    <dbReference type="NCBI Taxonomy" id="1748331"/>
    <lineage>
        <taxon>Archaea</taxon>
        <taxon>Methanobacteriati</taxon>
        <taxon>Methanobacteriota</taxon>
        <taxon>Stenosarchaea group</taxon>
        <taxon>Halobacteria</taxon>
        <taxon>Halobacteriales</taxon>
        <taxon>Haloferacaceae</taxon>
        <taxon>Haloferax</taxon>
    </lineage>
</organism>
<dbReference type="Pfam" id="PF06772">
    <property type="entry name" value="LtrA"/>
    <property type="match status" value="1"/>
</dbReference>
<dbReference type="EMBL" id="JBHTAA010000005">
    <property type="protein sequence ID" value="MFC7203427.1"/>
    <property type="molecule type" value="Genomic_DNA"/>
</dbReference>
<keyword evidence="1" id="KW-1133">Transmembrane helix</keyword>
<keyword evidence="1" id="KW-0812">Transmembrane</keyword>
<gene>
    <name evidence="2" type="ORF">ACFQJC_07880</name>
</gene>
<protein>
    <submittedName>
        <fullName evidence="2">Low temperature requirement protein A</fullName>
    </submittedName>
</protein>
<evidence type="ECO:0000313" key="2">
    <source>
        <dbReference type="EMBL" id="MFC7203427.1"/>
    </source>
</evidence>